<dbReference type="OrthoDB" id="3928994at2759"/>
<evidence type="ECO:0000313" key="3">
    <source>
        <dbReference type="Proteomes" id="UP000799757"/>
    </source>
</evidence>
<reference evidence="2" key="1">
    <citation type="journal article" date="2020" name="Stud. Mycol.">
        <title>101 Dothideomycetes genomes: a test case for predicting lifestyles and emergence of pathogens.</title>
        <authorList>
            <person name="Haridas S."/>
            <person name="Albert R."/>
            <person name="Binder M."/>
            <person name="Bloem J."/>
            <person name="Labutti K."/>
            <person name="Salamov A."/>
            <person name="Andreopoulos B."/>
            <person name="Baker S."/>
            <person name="Barry K."/>
            <person name="Bills G."/>
            <person name="Bluhm B."/>
            <person name="Cannon C."/>
            <person name="Castanera R."/>
            <person name="Culley D."/>
            <person name="Daum C."/>
            <person name="Ezra D."/>
            <person name="Gonzalez J."/>
            <person name="Henrissat B."/>
            <person name="Kuo A."/>
            <person name="Liang C."/>
            <person name="Lipzen A."/>
            <person name="Lutzoni F."/>
            <person name="Magnuson J."/>
            <person name="Mondo S."/>
            <person name="Nolan M."/>
            <person name="Ohm R."/>
            <person name="Pangilinan J."/>
            <person name="Park H.-J."/>
            <person name="Ramirez L."/>
            <person name="Alfaro M."/>
            <person name="Sun H."/>
            <person name="Tritt A."/>
            <person name="Yoshinaga Y."/>
            <person name="Zwiers L.-H."/>
            <person name="Turgeon B."/>
            <person name="Goodwin S."/>
            <person name="Spatafora J."/>
            <person name="Crous P."/>
            <person name="Grigoriev I."/>
        </authorList>
    </citation>
    <scope>NUCLEOTIDE SEQUENCE</scope>
    <source>
        <strain evidence="2">CBS 109.77</strain>
    </source>
</reference>
<evidence type="ECO:0000256" key="1">
    <source>
        <dbReference type="SAM" id="SignalP"/>
    </source>
</evidence>
<keyword evidence="1" id="KW-0732">Signal</keyword>
<keyword evidence="3" id="KW-1185">Reference proteome</keyword>
<gene>
    <name evidence="2" type="ORF">K505DRAFT_340854</name>
</gene>
<feature type="signal peptide" evidence="1">
    <location>
        <begin position="1"/>
        <end position="17"/>
    </location>
</feature>
<evidence type="ECO:0000313" key="2">
    <source>
        <dbReference type="EMBL" id="KAF2789927.1"/>
    </source>
</evidence>
<protein>
    <submittedName>
        <fullName evidence="2">Uncharacterized protein</fullName>
    </submittedName>
</protein>
<feature type="chain" id="PRO_5025629659" evidence="1">
    <location>
        <begin position="18"/>
        <end position="235"/>
    </location>
</feature>
<dbReference type="Proteomes" id="UP000799757">
    <property type="component" value="Unassembled WGS sequence"/>
</dbReference>
<dbReference type="AlphaFoldDB" id="A0A6A6X1X7"/>
<accession>A0A6A6X1X7</accession>
<proteinExistence type="predicted"/>
<dbReference type="EMBL" id="MU002104">
    <property type="protein sequence ID" value="KAF2789927.1"/>
    <property type="molecule type" value="Genomic_DNA"/>
</dbReference>
<name>A0A6A6X1X7_9PLEO</name>
<sequence>MLATLLLTTGLVATISASPITKDLAISANRKVGRTDIYLGKTAVMTGNQDPYWAFHHAYDLCGPSSCQVETGANVQFKVAAPILGGLNHQSGEGTVTVTAKGDYSNIDTGDWKERNCLIEALASAAKAASSKVDYAIQNGVVCSATQELCNHEPTYTTVGYWEAPSWVKAVILDEDGIQMGVMSISLGFEAQSFDPLGVFSCDNAVGAVETAMDAFVKTSPYAAVLGQIGGAVCQ</sequence>
<organism evidence="2 3">
    <name type="scientific">Melanomma pulvis-pyrius CBS 109.77</name>
    <dbReference type="NCBI Taxonomy" id="1314802"/>
    <lineage>
        <taxon>Eukaryota</taxon>
        <taxon>Fungi</taxon>
        <taxon>Dikarya</taxon>
        <taxon>Ascomycota</taxon>
        <taxon>Pezizomycotina</taxon>
        <taxon>Dothideomycetes</taxon>
        <taxon>Pleosporomycetidae</taxon>
        <taxon>Pleosporales</taxon>
        <taxon>Melanommataceae</taxon>
        <taxon>Melanomma</taxon>
    </lineage>
</organism>